<dbReference type="EMBL" id="JYFN01000010">
    <property type="protein sequence ID" value="KJE23817.1"/>
    <property type="molecule type" value="Genomic_DNA"/>
</dbReference>
<organism evidence="1 2">
    <name type="scientific">Frankia torreyi</name>
    <dbReference type="NCBI Taxonomy" id="1856"/>
    <lineage>
        <taxon>Bacteria</taxon>
        <taxon>Bacillati</taxon>
        <taxon>Actinomycetota</taxon>
        <taxon>Actinomycetes</taxon>
        <taxon>Frankiales</taxon>
        <taxon>Frankiaceae</taxon>
        <taxon>Frankia</taxon>
    </lineage>
</organism>
<keyword evidence="2" id="KW-1185">Reference proteome</keyword>
<gene>
    <name evidence="1" type="ORF">FF36_01750</name>
</gene>
<sequence length="107" mass="12146">MGERAGDQLVEVRLCGRPTRSGKPCRMRLYGPEIACRTHLTEHERDVAEAYQRGMGDGHRCGWENGQEIGKQQVERLQRRIRELEGLLGRGPLRHEAGAERIVEIDG</sequence>
<comment type="caution">
    <text evidence="1">The sequence shown here is derived from an EMBL/GenBank/DDBJ whole genome shotgun (WGS) entry which is preliminary data.</text>
</comment>
<protein>
    <submittedName>
        <fullName evidence="1">Uncharacterized protein</fullName>
    </submittedName>
</protein>
<dbReference type="AlphaFoldDB" id="A0A0D8BKB6"/>
<proteinExistence type="predicted"/>
<reference evidence="1 2" key="2">
    <citation type="journal article" date="2016" name="Genome Announc.">
        <title>Permanent Draft Genome Sequences for Two Variants of Frankia sp. Strain CpI1, the First Frankia Strain Isolated from Root Nodules of Comptonia peregrina.</title>
        <authorList>
            <person name="Oshone R."/>
            <person name="Hurst S.G.IV."/>
            <person name="Abebe-Akele F."/>
            <person name="Simpson S."/>
            <person name="Morris K."/>
            <person name="Thomas W.K."/>
            <person name="Tisa L.S."/>
        </authorList>
    </citation>
    <scope>NUCLEOTIDE SEQUENCE [LARGE SCALE GENOMIC DNA]</scope>
    <source>
        <strain evidence="2">CpI1-S</strain>
    </source>
</reference>
<name>A0A0D8BKB6_9ACTN</name>
<evidence type="ECO:0000313" key="1">
    <source>
        <dbReference type="EMBL" id="KJE23817.1"/>
    </source>
</evidence>
<reference evidence="2" key="1">
    <citation type="submission" date="2015-02" db="EMBL/GenBank/DDBJ databases">
        <title>Draft Genome of Frankia sp. CpI1-S.</title>
        <authorList>
            <person name="Oshone R.T."/>
            <person name="Ngom M."/>
            <person name="Ghodhbane-Gtari F."/>
            <person name="Gtari M."/>
            <person name="Morris K."/>
            <person name="Thomas K."/>
            <person name="Sen A."/>
            <person name="Tisa L.S."/>
        </authorList>
    </citation>
    <scope>NUCLEOTIDE SEQUENCE [LARGE SCALE GENOMIC DNA]</scope>
    <source>
        <strain evidence="2">CpI1-S</strain>
    </source>
</reference>
<evidence type="ECO:0000313" key="2">
    <source>
        <dbReference type="Proteomes" id="UP000032545"/>
    </source>
</evidence>
<dbReference type="Proteomes" id="UP000032545">
    <property type="component" value="Unassembled WGS sequence"/>
</dbReference>
<accession>A0A0D8BKB6</accession>
<dbReference type="PATRIC" id="fig|1502723.3.peg.6872"/>